<reference evidence="2" key="1">
    <citation type="journal article" date="2010" name="PLoS ONE">
        <title>The complete genome sequence of Cupriavidus metallidurans strain CH34, a master survivalist in harsh and anthropogenic environments.</title>
        <authorList>
            <person name="Janssen P.J."/>
            <person name="Van Houdt R."/>
            <person name="Moors H."/>
            <person name="Monsieurs P."/>
            <person name="Morin N."/>
            <person name="Michaux A."/>
            <person name="Benotmane M.A."/>
            <person name="Leys N."/>
            <person name="Vallaeys T."/>
            <person name="Lapidus A."/>
            <person name="Monchy S."/>
            <person name="Medigue C."/>
            <person name="Taghavi S."/>
            <person name="McCorkle S."/>
            <person name="Dunn J."/>
            <person name="van der Lelie D."/>
            <person name="Mergeay M."/>
        </authorList>
    </citation>
    <scope>NUCLEOTIDE SEQUENCE [LARGE SCALE GENOMIC DNA]</scope>
    <source>
        <strain evidence="2">ATCC 43123 / DSM 2839 / NBRC 102507 / CH34</strain>
    </source>
</reference>
<dbReference type="STRING" id="266264.Rmet_6483"/>
<keyword evidence="2" id="KW-1185">Reference proteome</keyword>
<dbReference type="KEGG" id="rme:Rmet_6483"/>
<protein>
    <submittedName>
        <fullName evidence="1">Uncharacterized protein</fullName>
    </submittedName>
</protein>
<dbReference type="AlphaFoldDB" id="D3DXS1"/>
<accession>D3DXS1</accession>
<sequence length="24" mass="2300">MISGDARGAARVGQLPIGGVGTLC</sequence>
<evidence type="ECO:0000313" key="2">
    <source>
        <dbReference type="Proteomes" id="UP000002429"/>
    </source>
</evidence>
<dbReference type="EMBL" id="CP000352">
    <property type="protein sequence ID" value="ADC45091.1"/>
    <property type="molecule type" value="Genomic_DNA"/>
</dbReference>
<organism evidence="1 2">
    <name type="scientific">Cupriavidus metallidurans (strain ATCC 43123 / DSM 2839 / NBRC 102507 / CH34)</name>
    <name type="common">Ralstonia metallidurans</name>
    <dbReference type="NCBI Taxonomy" id="266264"/>
    <lineage>
        <taxon>Bacteria</taxon>
        <taxon>Pseudomonadati</taxon>
        <taxon>Pseudomonadota</taxon>
        <taxon>Betaproteobacteria</taxon>
        <taxon>Burkholderiales</taxon>
        <taxon>Burkholderiaceae</taxon>
        <taxon>Cupriavidus</taxon>
    </lineage>
</organism>
<proteinExistence type="predicted"/>
<dbReference type="HOGENOM" id="CLU_3421141_0_0_4"/>
<evidence type="ECO:0000313" key="1">
    <source>
        <dbReference type="EMBL" id="ADC45091.1"/>
    </source>
</evidence>
<name>D3DXS1_CUPMC</name>
<gene>
    <name evidence="1" type="ordered locus">Rmet_6483</name>
</gene>
<dbReference type="Proteomes" id="UP000002429">
    <property type="component" value="Chromosome"/>
</dbReference>